<feature type="region of interest" description="Disordered" evidence="1">
    <location>
        <begin position="226"/>
        <end position="286"/>
    </location>
</feature>
<dbReference type="VEuPathDB" id="FungiDB:MYCFIDRAFT_192412"/>
<dbReference type="RefSeq" id="XP_007921323.1">
    <property type="nucleotide sequence ID" value="XM_007923132.1"/>
</dbReference>
<name>N1Q6Q9_PSEFD</name>
<gene>
    <name evidence="2" type="ORF">MYCFIDRAFT_192412</name>
</gene>
<feature type="compositionally biased region" description="Polar residues" evidence="1">
    <location>
        <begin position="230"/>
        <end position="253"/>
    </location>
</feature>
<evidence type="ECO:0000313" key="3">
    <source>
        <dbReference type="Proteomes" id="UP000016932"/>
    </source>
</evidence>
<evidence type="ECO:0000256" key="1">
    <source>
        <dbReference type="SAM" id="MobiDB-lite"/>
    </source>
</evidence>
<dbReference type="EMBL" id="KB446555">
    <property type="protein sequence ID" value="EME88175.1"/>
    <property type="molecule type" value="Genomic_DNA"/>
</dbReference>
<dbReference type="eggNOG" id="ENOG502RVZC">
    <property type="taxonomic scope" value="Eukaryota"/>
</dbReference>
<protein>
    <submittedName>
        <fullName evidence="2">Uncharacterized protein</fullName>
    </submittedName>
</protein>
<dbReference type="GeneID" id="19335273"/>
<accession>N1Q6Q9</accession>
<keyword evidence="3" id="KW-1185">Reference proteome</keyword>
<proteinExistence type="predicted"/>
<sequence length="302" mass="32926">MPPDSGLSSSLTRQIHLRGGSVVTVTAPELTAWKPTLYVHGPIKLLKPSIVPRKNSVASLEAFQEAVDRVYQHALAIPRRRSDDAVVDDICDFFDDFDHEMMGFGGDQFMRSVNESLDAEDVEAEEEAERFSTPPTEMSSDFAAAAVLSRHVVIPRPHIPPVETEETLRERGIARLARLSRSSAGSASGEMMAERRESCILGNSDGGMQLPLLPAPEDDAFESVLRPAGSTASASGRGYSQSEYSRHTGTALTGDSGCEWNEQEVQEIDHNFEPAPISKKARRTRNPIKKIKQAVALANAAL</sequence>
<evidence type="ECO:0000313" key="2">
    <source>
        <dbReference type="EMBL" id="EME88175.1"/>
    </source>
</evidence>
<dbReference type="Proteomes" id="UP000016932">
    <property type="component" value="Unassembled WGS sequence"/>
</dbReference>
<reference evidence="2 3" key="1">
    <citation type="journal article" date="2012" name="PLoS Pathog.">
        <title>Diverse lifestyles and strategies of plant pathogenesis encoded in the genomes of eighteen Dothideomycetes fungi.</title>
        <authorList>
            <person name="Ohm R.A."/>
            <person name="Feau N."/>
            <person name="Henrissat B."/>
            <person name="Schoch C.L."/>
            <person name="Horwitz B.A."/>
            <person name="Barry K.W."/>
            <person name="Condon B.J."/>
            <person name="Copeland A.C."/>
            <person name="Dhillon B."/>
            <person name="Glaser F."/>
            <person name="Hesse C.N."/>
            <person name="Kosti I."/>
            <person name="LaButti K."/>
            <person name="Lindquist E.A."/>
            <person name="Lucas S."/>
            <person name="Salamov A.A."/>
            <person name="Bradshaw R.E."/>
            <person name="Ciuffetti L."/>
            <person name="Hamelin R.C."/>
            <person name="Kema G.H.J."/>
            <person name="Lawrence C."/>
            <person name="Scott J.A."/>
            <person name="Spatafora J.W."/>
            <person name="Turgeon B.G."/>
            <person name="de Wit P.J.G.M."/>
            <person name="Zhong S."/>
            <person name="Goodwin S.B."/>
            <person name="Grigoriev I.V."/>
        </authorList>
    </citation>
    <scope>NUCLEOTIDE SEQUENCE [LARGE SCALE GENOMIC DNA]</scope>
    <source>
        <strain evidence="2 3">CIRAD86</strain>
    </source>
</reference>
<dbReference type="KEGG" id="pfj:MYCFIDRAFT_192412"/>
<dbReference type="OrthoDB" id="3786440at2759"/>
<dbReference type="AlphaFoldDB" id="N1Q6Q9"/>
<dbReference type="HOGENOM" id="CLU_921752_0_0_1"/>
<organism evidence="2 3">
    <name type="scientific">Pseudocercospora fijiensis (strain CIRAD86)</name>
    <name type="common">Black leaf streak disease fungus</name>
    <name type="synonym">Mycosphaerella fijiensis</name>
    <dbReference type="NCBI Taxonomy" id="383855"/>
    <lineage>
        <taxon>Eukaryota</taxon>
        <taxon>Fungi</taxon>
        <taxon>Dikarya</taxon>
        <taxon>Ascomycota</taxon>
        <taxon>Pezizomycotina</taxon>
        <taxon>Dothideomycetes</taxon>
        <taxon>Dothideomycetidae</taxon>
        <taxon>Mycosphaerellales</taxon>
        <taxon>Mycosphaerellaceae</taxon>
        <taxon>Pseudocercospora</taxon>
    </lineage>
</organism>